<name>A0ACC3A8F3_9EURO</name>
<reference evidence="1" key="1">
    <citation type="submission" date="2022-10" db="EMBL/GenBank/DDBJ databases">
        <title>Culturing micro-colonial fungi from biological soil crusts in the Mojave desert and describing Neophaeococcomyces mojavensis, and introducing the new genera and species Taxawa tesnikishii.</title>
        <authorList>
            <person name="Kurbessoian T."/>
            <person name="Stajich J.E."/>
        </authorList>
    </citation>
    <scope>NUCLEOTIDE SEQUENCE</scope>
    <source>
        <strain evidence="1">JES_112</strain>
    </source>
</reference>
<proteinExistence type="predicted"/>
<feature type="non-terminal residue" evidence="1">
    <location>
        <position position="1"/>
    </location>
</feature>
<protein>
    <submittedName>
        <fullName evidence="1">Uncharacterized protein</fullName>
    </submittedName>
</protein>
<sequence length="165" mass="19063">FDKPRSDMILWGKDDWPDDHSDYEYRAGEKKPPIQGRPPIKEDQFRCDLKFCAQRCWKWFNPWHKCRSSSDNTLVHHVPKKKSEWRFQQQSANEAWGLDCKFKISALGVLVYHLLMIAGTLIFWAWWQSNHPNDVANAGVPISVMGSLISAFWGASGVLTIASKK</sequence>
<comment type="caution">
    <text evidence="1">The sequence shown here is derived from an EMBL/GenBank/DDBJ whole genome shotgun (WGS) entry which is preliminary data.</text>
</comment>
<evidence type="ECO:0000313" key="2">
    <source>
        <dbReference type="Proteomes" id="UP001172386"/>
    </source>
</evidence>
<dbReference type="EMBL" id="JAPDRQ010000068">
    <property type="protein sequence ID" value="KAJ9657176.1"/>
    <property type="molecule type" value="Genomic_DNA"/>
</dbReference>
<gene>
    <name evidence="1" type="ORF">H2198_004534</name>
</gene>
<accession>A0ACC3A8F3</accession>
<evidence type="ECO:0000313" key="1">
    <source>
        <dbReference type="EMBL" id="KAJ9657176.1"/>
    </source>
</evidence>
<dbReference type="Proteomes" id="UP001172386">
    <property type="component" value="Unassembled WGS sequence"/>
</dbReference>
<organism evidence="1 2">
    <name type="scientific">Neophaeococcomyces mojaviensis</name>
    <dbReference type="NCBI Taxonomy" id="3383035"/>
    <lineage>
        <taxon>Eukaryota</taxon>
        <taxon>Fungi</taxon>
        <taxon>Dikarya</taxon>
        <taxon>Ascomycota</taxon>
        <taxon>Pezizomycotina</taxon>
        <taxon>Eurotiomycetes</taxon>
        <taxon>Chaetothyriomycetidae</taxon>
        <taxon>Chaetothyriales</taxon>
        <taxon>Chaetothyriales incertae sedis</taxon>
        <taxon>Neophaeococcomyces</taxon>
    </lineage>
</organism>
<keyword evidence="2" id="KW-1185">Reference proteome</keyword>